<dbReference type="EMBL" id="JAGJRS010000022">
    <property type="protein sequence ID" value="MBP1475122.1"/>
    <property type="molecule type" value="Genomic_DNA"/>
</dbReference>
<evidence type="ECO:0000259" key="1">
    <source>
        <dbReference type="Pfam" id="PF18648"/>
    </source>
</evidence>
<dbReference type="InterPro" id="IPR041018">
    <property type="entry name" value="ADPRTs_Tse2"/>
</dbReference>
<accession>A0ABS4DPY7</accession>
<protein>
    <recommendedName>
        <fullName evidence="1">Tse2 ADP-ribosyltransferase toxin domain-containing protein</fullName>
    </recommendedName>
</protein>
<reference evidence="2 3" key="1">
    <citation type="submission" date="2021-04" db="EMBL/GenBank/DDBJ databases">
        <authorList>
            <person name="Huq M.A."/>
        </authorList>
    </citation>
    <scope>NUCLEOTIDE SEQUENCE [LARGE SCALE GENOMIC DNA]</scope>
    <source>
        <strain evidence="2 3">MAH-13</strain>
    </source>
</reference>
<gene>
    <name evidence="2" type="ORF">J7I44_12485</name>
</gene>
<name>A0ABS4DPY7_9GAMM</name>
<evidence type="ECO:0000313" key="2">
    <source>
        <dbReference type="EMBL" id="MBP1475122.1"/>
    </source>
</evidence>
<dbReference type="Pfam" id="PF18648">
    <property type="entry name" value="ADPRTs_Tse2"/>
    <property type="match status" value="1"/>
</dbReference>
<organism evidence="2 3">
    <name type="scientific">Frateuria flava</name>
    <dbReference type="NCBI Taxonomy" id="2821489"/>
    <lineage>
        <taxon>Bacteria</taxon>
        <taxon>Pseudomonadati</taxon>
        <taxon>Pseudomonadota</taxon>
        <taxon>Gammaproteobacteria</taxon>
        <taxon>Lysobacterales</taxon>
        <taxon>Rhodanobacteraceae</taxon>
        <taxon>Frateuria</taxon>
    </lineage>
</organism>
<proteinExistence type="predicted"/>
<sequence length="148" mass="16327">MSKCPANLWRAIHTSEFPDGPVVDDEPVRGILYPTFQRKQIGVLASGKPKYRKPDVTIVEGLVQPGGGTSLFDRKNVFKGKTWRYFHIPKDTLVDPNLVIVGPGYNEAFAANHYQIEPCKPMFPGVLKGALDNFAGAALAKLYEDAHS</sequence>
<comment type="caution">
    <text evidence="2">The sequence shown here is derived from an EMBL/GenBank/DDBJ whole genome shotgun (WGS) entry which is preliminary data.</text>
</comment>
<feature type="domain" description="Tse2 ADP-ribosyltransferase toxin" evidence="1">
    <location>
        <begin position="24"/>
        <end position="137"/>
    </location>
</feature>
<dbReference type="RefSeq" id="WP_209621233.1">
    <property type="nucleotide sequence ID" value="NZ_JAGJRS010000022.1"/>
</dbReference>
<keyword evidence="3" id="KW-1185">Reference proteome</keyword>
<evidence type="ECO:0000313" key="3">
    <source>
        <dbReference type="Proteomes" id="UP000823790"/>
    </source>
</evidence>
<dbReference type="Proteomes" id="UP000823790">
    <property type="component" value="Unassembled WGS sequence"/>
</dbReference>